<dbReference type="GO" id="GO:0046872">
    <property type="term" value="F:metal ion binding"/>
    <property type="evidence" value="ECO:0007669"/>
    <property type="project" value="UniProtKB-KW"/>
</dbReference>
<dbReference type="Gene3D" id="2.102.10.10">
    <property type="entry name" value="Rieske [2Fe-2S] iron-sulphur domain"/>
    <property type="match status" value="1"/>
</dbReference>
<dbReference type="PROSITE" id="PS51296">
    <property type="entry name" value="RIESKE"/>
    <property type="match status" value="1"/>
</dbReference>
<evidence type="ECO:0000256" key="3">
    <source>
        <dbReference type="ARBA" id="ARBA00023004"/>
    </source>
</evidence>
<dbReference type="GO" id="GO:0051537">
    <property type="term" value="F:2 iron, 2 sulfur cluster binding"/>
    <property type="evidence" value="ECO:0007669"/>
    <property type="project" value="UniProtKB-KW"/>
</dbReference>
<keyword evidence="3" id="KW-0408">Iron</keyword>
<reference evidence="6 7" key="1">
    <citation type="journal article" date="2009" name="Int. J. Syst. Evol. Microbiol.">
        <title>Paenibacillus contaminans sp. nov., isolated from a contaminated laboratory plate.</title>
        <authorList>
            <person name="Chou J.H."/>
            <person name="Lee J.H."/>
            <person name="Lin M.C."/>
            <person name="Chang P.S."/>
            <person name="Arun A.B."/>
            <person name="Young C.C."/>
            <person name="Chen W.M."/>
        </authorList>
    </citation>
    <scope>NUCLEOTIDE SEQUENCE [LARGE SCALE GENOMIC DNA]</scope>
    <source>
        <strain evidence="6 7">CKOBP-6</strain>
    </source>
</reference>
<evidence type="ECO:0000313" key="7">
    <source>
        <dbReference type="Proteomes" id="UP000250369"/>
    </source>
</evidence>
<dbReference type="CDD" id="cd03467">
    <property type="entry name" value="Rieske"/>
    <property type="match status" value="1"/>
</dbReference>
<gene>
    <name evidence="6" type="ORF">DQG23_09055</name>
</gene>
<dbReference type="AlphaFoldDB" id="A0A329MQ61"/>
<proteinExistence type="predicted"/>
<dbReference type="GO" id="GO:0016705">
    <property type="term" value="F:oxidoreductase activity, acting on paired donors, with incorporation or reduction of molecular oxygen"/>
    <property type="evidence" value="ECO:0007669"/>
    <property type="project" value="UniProtKB-ARBA"/>
</dbReference>
<evidence type="ECO:0000256" key="1">
    <source>
        <dbReference type="ARBA" id="ARBA00022714"/>
    </source>
</evidence>
<dbReference type="InterPro" id="IPR017941">
    <property type="entry name" value="Rieske_2Fe-2S"/>
</dbReference>
<keyword evidence="1" id="KW-0001">2Fe-2S</keyword>
<keyword evidence="7" id="KW-1185">Reference proteome</keyword>
<organism evidence="6 7">
    <name type="scientific">Paenibacillus contaminans</name>
    <dbReference type="NCBI Taxonomy" id="450362"/>
    <lineage>
        <taxon>Bacteria</taxon>
        <taxon>Bacillati</taxon>
        <taxon>Bacillota</taxon>
        <taxon>Bacilli</taxon>
        <taxon>Bacillales</taxon>
        <taxon>Paenibacillaceae</taxon>
        <taxon>Paenibacillus</taxon>
    </lineage>
</organism>
<feature type="domain" description="Rieske" evidence="5">
    <location>
        <begin position="34"/>
        <end position="115"/>
    </location>
</feature>
<dbReference type="SUPFAM" id="SSF50022">
    <property type="entry name" value="ISP domain"/>
    <property type="match status" value="1"/>
</dbReference>
<keyword evidence="2" id="KW-0479">Metal-binding</keyword>
<evidence type="ECO:0000256" key="2">
    <source>
        <dbReference type="ARBA" id="ARBA00022723"/>
    </source>
</evidence>
<dbReference type="OrthoDB" id="9795104at2"/>
<dbReference type="GO" id="GO:0004497">
    <property type="term" value="F:monooxygenase activity"/>
    <property type="evidence" value="ECO:0007669"/>
    <property type="project" value="UniProtKB-ARBA"/>
</dbReference>
<dbReference type="InterPro" id="IPR036922">
    <property type="entry name" value="Rieske_2Fe-2S_sf"/>
</dbReference>
<accession>A0A329MQ61</accession>
<dbReference type="EMBL" id="QMFB01000004">
    <property type="protein sequence ID" value="RAV21426.1"/>
    <property type="molecule type" value="Genomic_DNA"/>
</dbReference>
<dbReference type="Pfam" id="PF00355">
    <property type="entry name" value="Rieske"/>
    <property type="match status" value="1"/>
</dbReference>
<dbReference type="PANTHER" id="PTHR21496:SF23">
    <property type="entry name" value="3-PHENYLPROPIONATE_CINNAMIC ACID DIOXYGENASE FERREDOXIN SUBUNIT"/>
    <property type="match status" value="1"/>
</dbReference>
<comment type="caution">
    <text evidence="6">The sequence shown here is derived from an EMBL/GenBank/DDBJ whole genome shotgun (WGS) entry which is preliminary data.</text>
</comment>
<dbReference type="Proteomes" id="UP000250369">
    <property type="component" value="Unassembled WGS sequence"/>
</dbReference>
<evidence type="ECO:0000256" key="4">
    <source>
        <dbReference type="ARBA" id="ARBA00023014"/>
    </source>
</evidence>
<dbReference type="RefSeq" id="WP_113030517.1">
    <property type="nucleotide sequence ID" value="NZ_QMFB01000004.1"/>
</dbReference>
<evidence type="ECO:0000313" key="6">
    <source>
        <dbReference type="EMBL" id="RAV21426.1"/>
    </source>
</evidence>
<name>A0A329MQ61_9BACL</name>
<protein>
    <submittedName>
        <fullName evidence="6">Rieske (2Fe-2S) protein</fullName>
    </submittedName>
</protein>
<evidence type="ECO:0000259" key="5">
    <source>
        <dbReference type="PROSITE" id="PS51296"/>
    </source>
</evidence>
<sequence length="119" mass="13941">MKRKHWVGKISDIQQIKNKIFKIEGIEFGLYEVKGTWYAWNNFCPHMGASICKGLVSGTRLPSLVYEYKYGMSDQILRCPWHGWEFDLTNGRLLVEPQTKLRGYPVEIQDDEIYVTLPK</sequence>
<keyword evidence="4" id="KW-0411">Iron-sulfur</keyword>
<dbReference type="PANTHER" id="PTHR21496">
    <property type="entry name" value="FERREDOXIN-RELATED"/>
    <property type="match status" value="1"/>
</dbReference>